<dbReference type="InterPro" id="IPR025599">
    <property type="entry name" value="YjcZ"/>
</dbReference>
<protein>
    <recommendedName>
        <fullName evidence="3">Chemotaxis protein</fullName>
    </recommendedName>
</protein>
<comment type="caution">
    <text evidence="1">The sequence shown here is derived from an EMBL/GenBank/DDBJ whole genome shotgun (WGS) entry which is preliminary data.</text>
</comment>
<dbReference type="AlphaFoldDB" id="A0A3R9G1P9"/>
<evidence type="ECO:0008006" key="3">
    <source>
        <dbReference type="Google" id="ProtNLM"/>
    </source>
</evidence>
<gene>
    <name evidence="1" type="ORF">EGT73_19030</name>
</gene>
<accession>A0A3R9G1P9</accession>
<dbReference type="Proteomes" id="UP000277537">
    <property type="component" value="Unassembled WGS sequence"/>
</dbReference>
<dbReference type="RefSeq" id="WP_125275144.1">
    <property type="nucleotide sequence ID" value="NZ_CP140708.1"/>
</dbReference>
<proteinExistence type="predicted"/>
<reference evidence="1 2" key="1">
    <citation type="submission" date="2018-10" db="EMBL/GenBank/DDBJ databases">
        <title>Transmission dynamics of multidrug resistant bacteria on intensive care unit surfaces.</title>
        <authorList>
            <person name="D'Souza A.W."/>
            <person name="Potter R.F."/>
            <person name="Wallace M."/>
            <person name="Shupe A."/>
            <person name="Patel S."/>
            <person name="Sun S."/>
            <person name="Gul D."/>
            <person name="Kwon J.H."/>
            <person name="Andleeb S."/>
            <person name="Burnham C.-A.D."/>
            <person name="Dantas G."/>
        </authorList>
    </citation>
    <scope>NUCLEOTIDE SEQUENCE [LARGE SCALE GENOMIC DNA]</scope>
    <source>
        <strain evidence="1 2">AJ_385</strain>
    </source>
</reference>
<evidence type="ECO:0000313" key="2">
    <source>
        <dbReference type="Proteomes" id="UP000277537"/>
    </source>
</evidence>
<dbReference type="EMBL" id="RHXE01000116">
    <property type="protein sequence ID" value="RSE14845.1"/>
    <property type="molecule type" value="Genomic_DNA"/>
</dbReference>
<name>A0A3R9G1P9_ACIJO</name>
<dbReference type="Pfam" id="PF13990">
    <property type="entry name" value="YjcZ"/>
    <property type="match status" value="1"/>
</dbReference>
<evidence type="ECO:0000313" key="1">
    <source>
        <dbReference type="EMBL" id="RSE14845.1"/>
    </source>
</evidence>
<sequence length="303" mass="34746">MSSFENLLIQDQSSEFKFLNEKLIVDFVNGINISQDLQSVIKKRSSHSNRFFDAVSGKAYLRQAHLNDHVLTGLRACEGWLNSLSHNMYEHSVAISHISSSLSKTQQHLAKVTDVVIDIRDQVGILSQHTQELMQDIQIIKTADAANAQLDLVFSSWEAGDLNNYSIIAKSYISLDNLFWGSFSKIVNLPNKGDYLKRLRNRLVTLLKKEFVTKSGDQIFLREDWIHCEKQSQNQHELLEYMGDWSLAKPTIVPNTFLATQWDVLDEKEIKRPEVNHLPFHVADINTVADNMINEFFKVRKNG</sequence>
<organism evidence="1 2">
    <name type="scientific">Acinetobacter johnsonii</name>
    <dbReference type="NCBI Taxonomy" id="40214"/>
    <lineage>
        <taxon>Bacteria</taxon>
        <taxon>Pseudomonadati</taxon>
        <taxon>Pseudomonadota</taxon>
        <taxon>Gammaproteobacteria</taxon>
        <taxon>Moraxellales</taxon>
        <taxon>Moraxellaceae</taxon>
        <taxon>Acinetobacter</taxon>
    </lineage>
</organism>